<evidence type="ECO:0000256" key="1">
    <source>
        <dbReference type="ARBA" id="ARBA00022649"/>
    </source>
</evidence>
<proteinExistence type="inferred from homology"/>
<evidence type="ECO:0000256" key="4">
    <source>
        <dbReference type="ARBA" id="ARBA00022801"/>
    </source>
</evidence>
<dbReference type="AlphaFoldDB" id="A0A0D8FU58"/>
<keyword evidence="1 6" id="KW-1277">Toxin-antitoxin system</keyword>
<evidence type="ECO:0000313" key="8">
    <source>
        <dbReference type="EMBL" id="KJE76805.1"/>
    </source>
</evidence>
<dbReference type="Gene3D" id="3.40.50.1010">
    <property type="entry name" value="5'-nuclease"/>
    <property type="match status" value="1"/>
</dbReference>
<dbReference type="EMBL" id="JXUW01000011">
    <property type="protein sequence ID" value="KJE76805.1"/>
    <property type="molecule type" value="Genomic_DNA"/>
</dbReference>
<feature type="binding site" evidence="6">
    <location>
        <position position="101"/>
    </location>
    <ligand>
        <name>Mg(2+)</name>
        <dbReference type="ChEBI" id="CHEBI:18420"/>
    </ligand>
</feature>
<sequence>MGLTVIDAGILIGFFDESDAHHPGAKRELAHARERGDQMAVPASALAETLVSPARNGESSVMAIREFIERLPLVVAELDIETAVVAARLRARHGQKLKLPDAIVIATAIQKEASALVTTDRDWPTKSKLGFEGDLIRL</sequence>
<comment type="caution">
    <text evidence="8">The sequence shown here is derived from an EMBL/GenBank/DDBJ whole genome shotgun (WGS) entry which is preliminary data.</text>
</comment>
<comment type="similarity">
    <text evidence="6">Belongs to the PINc/VapC protein family.</text>
</comment>
<evidence type="ECO:0000313" key="9">
    <source>
        <dbReference type="Proteomes" id="UP000032336"/>
    </source>
</evidence>
<dbReference type="Proteomes" id="UP000032336">
    <property type="component" value="Unassembled WGS sequence"/>
</dbReference>
<feature type="domain" description="PIN" evidence="7">
    <location>
        <begin position="5"/>
        <end position="124"/>
    </location>
</feature>
<dbReference type="eggNOG" id="COG1848">
    <property type="taxonomic scope" value="Bacteria"/>
</dbReference>
<keyword evidence="5 6" id="KW-0460">Magnesium</keyword>
<name>A0A0D8FU58_9ACTN</name>
<gene>
    <name evidence="8" type="primary">vapC1</name>
    <name evidence="6" type="synonym">vapC</name>
    <name evidence="8" type="ORF">FEAC_14520</name>
</gene>
<accession>A0A0D8FU58</accession>
<protein>
    <recommendedName>
        <fullName evidence="6">Ribonuclease VapC</fullName>
        <shortName evidence="6">RNase VapC</shortName>
        <ecNumber evidence="6">3.1.-.-</ecNumber>
    </recommendedName>
    <alternativeName>
        <fullName evidence="6">Toxin VapC</fullName>
    </alternativeName>
</protein>
<evidence type="ECO:0000256" key="3">
    <source>
        <dbReference type="ARBA" id="ARBA00022723"/>
    </source>
</evidence>
<keyword evidence="2 6" id="KW-0540">Nuclease</keyword>
<keyword evidence="9" id="KW-1185">Reference proteome</keyword>
<dbReference type="GO" id="GO:0004519">
    <property type="term" value="F:endonuclease activity"/>
    <property type="evidence" value="ECO:0007669"/>
    <property type="project" value="UniProtKB-KW"/>
</dbReference>
<evidence type="ECO:0000259" key="7">
    <source>
        <dbReference type="Pfam" id="PF01850"/>
    </source>
</evidence>
<dbReference type="RefSeq" id="WP_052565923.1">
    <property type="nucleotide sequence ID" value="NZ_JQKF01000015.1"/>
</dbReference>
<dbReference type="GO" id="GO:0090729">
    <property type="term" value="F:toxin activity"/>
    <property type="evidence" value="ECO:0007669"/>
    <property type="project" value="UniProtKB-KW"/>
</dbReference>
<dbReference type="InterPro" id="IPR022907">
    <property type="entry name" value="VapC_family"/>
</dbReference>
<evidence type="ECO:0000256" key="6">
    <source>
        <dbReference type="HAMAP-Rule" id="MF_00265"/>
    </source>
</evidence>
<evidence type="ECO:0000256" key="2">
    <source>
        <dbReference type="ARBA" id="ARBA00022722"/>
    </source>
</evidence>
<dbReference type="GO" id="GO:0016787">
    <property type="term" value="F:hydrolase activity"/>
    <property type="evidence" value="ECO:0007669"/>
    <property type="project" value="UniProtKB-KW"/>
</dbReference>
<dbReference type="InterPro" id="IPR029060">
    <property type="entry name" value="PIN-like_dom_sf"/>
</dbReference>
<dbReference type="EC" id="3.1.-.-" evidence="6"/>
<keyword evidence="3 6" id="KW-0479">Metal-binding</keyword>
<keyword evidence="8" id="KW-0255">Endonuclease</keyword>
<feature type="binding site" evidence="6">
    <location>
        <position position="7"/>
    </location>
    <ligand>
        <name>Mg(2+)</name>
        <dbReference type="ChEBI" id="CHEBI:18420"/>
    </ligand>
</feature>
<organism evidence="8 9">
    <name type="scientific">Ferrimicrobium acidiphilum DSM 19497</name>
    <dbReference type="NCBI Taxonomy" id="1121877"/>
    <lineage>
        <taxon>Bacteria</taxon>
        <taxon>Bacillati</taxon>
        <taxon>Actinomycetota</taxon>
        <taxon>Acidimicrobiia</taxon>
        <taxon>Acidimicrobiales</taxon>
        <taxon>Acidimicrobiaceae</taxon>
        <taxon>Ferrimicrobium</taxon>
    </lineage>
</organism>
<dbReference type="GO" id="GO:0000287">
    <property type="term" value="F:magnesium ion binding"/>
    <property type="evidence" value="ECO:0007669"/>
    <property type="project" value="UniProtKB-UniRule"/>
</dbReference>
<dbReference type="GO" id="GO:0004540">
    <property type="term" value="F:RNA nuclease activity"/>
    <property type="evidence" value="ECO:0007669"/>
    <property type="project" value="InterPro"/>
</dbReference>
<dbReference type="InterPro" id="IPR002716">
    <property type="entry name" value="PIN_dom"/>
</dbReference>
<dbReference type="SUPFAM" id="SSF88723">
    <property type="entry name" value="PIN domain-like"/>
    <property type="match status" value="1"/>
</dbReference>
<dbReference type="HAMAP" id="MF_00265">
    <property type="entry name" value="VapC_Nob1"/>
    <property type="match status" value="1"/>
</dbReference>
<keyword evidence="4 6" id="KW-0378">Hydrolase</keyword>
<dbReference type="Pfam" id="PF01850">
    <property type="entry name" value="PIN"/>
    <property type="match status" value="1"/>
</dbReference>
<dbReference type="GeneID" id="78372643"/>
<comment type="function">
    <text evidence="6">Toxic component of a toxin-antitoxin (TA) system. An RNase.</text>
</comment>
<dbReference type="OrthoDB" id="3696351at2"/>
<evidence type="ECO:0000256" key="5">
    <source>
        <dbReference type="ARBA" id="ARBA00022842"/>
    </source>
</evidence>
<reference evidence="8 9" key="1">
    <citation type="submission" date="2015-01" db="EMBL/GenBank/DDBJ databases">
        <title>Draft genome of the acidophilic iron oxidizer Ferrimicrobium acidiphilum strain T23.</title>
        <authorList>
            <person name="Poehlein A."/>
            <person name="Eisen S."/>
            <person name="Schloemann M."/>
            <person name="Johnson B.D."/>
            <person name="Daniel R."/>
            <person name="Muehling M."/>
        </authorList>
    </citation>
    <scope>NUCLEOTIDE SEQUENCE [LARGE SCALE GENOMIC DNA]</scope>
    <source>
        <strain evidence="8 9">T23</strain>
    </source>
</reference>
<keyword evidence="6" id="KW-0800">Toxin</keyword>
<comment type="cofactor">
    <cofactor evidence="6">
        <name>Mg(2+)</name>
        <dbReference type="ChEBI" id="CHEBI:18420"/>
    </cofactor>
</comment>